<evidence type="ECO:0000313" key="2">
    <source>
        <dbReference type="EMBL" id="MBO8431413.1"/>
    </source>
</evidence>
<protein>
    <submittedName>
        <fullName evidence="2">Uncharacterized protein</fullName>
    </submittedName>
</protein>
<sequence>MEKPQKPENLLPNSFGGEKENFSEDKIATGYQPDVPDILGGANLNYMLDAAGKNFEYNNKISDFIVNMPVGQTITVDENNQLSYLSFVGQGLRNLGEIVTSTLPLTDAGLHLLDGSLLQGGGIYNSFVSYIANLYETNSTASYFATEEDWQASVSSYG</sequence>
<evidence type="ECO:0000313" key="3">
    <source>
        <dbReference type="Proteomes" id="UP000823632"/>
    </source>
</evidence>
<proteinExistence type="predicted"/>
<reference evidence="2" key="1">
    <citation type="submission" date="2020-10" db="EMBL/GenBank/DDBJ databases">
        <authorList>
            <person name="Gilroy R."/>
        </authorList>
    </citation>
    <scope>NUCLEOTIDE SEQUENCE</scope>
    <source>
        <strain evidence="2">10192</strain>
    </source>
</reference>
<dbReference type="AlphaFoldDB" id="A0A9D9DRD5"/>
<comment type="caution">
    <text evidence="2">The sequence shown here is derived from an EMBL/GenBank/DDBJ whole genome shotgun (WGS) entry which is preliminary data.</text>
</comment>
<reference evidence="2" key="2">
    <citation type="journal article" date="2021" name="PeerJ">
        <title>Extensive microbial diversity within the chicken gut microbiome revealed by metagenomics and culture.</title>
        <authorList>
            <person name="Gilroy R."/>
            <person name="Ravi A."/>
            <person name="Getino M."/>
            <person name="Pursley I."/>
            <person name="Horton D.L."/>
            <person name="Alikhan N.F."/>
            <person name="Baker D."/>
            <person name="Gharbi K."/>
            <person name="Hall N."/>
            <person name="Watson M."/>
            <person name="Adriaenssens E.M."/>
            <person name="Foster-Nyarko E."/>
            <person name="Jarju S."/>
            <person name="Secka A."/>
            <person name="Antonio M."/>
            <person name="Oren A."/>
            <person name="Chaudhuri R.R."/>
            <person name="La Ragione R."/>
            <person name="Hildebrand F."/>
            <person name="Pallen M.J."/>
        </authorList>
    </citation>
    <scope>NUCLEOTIDE SEQUENCE</scope>
    <source>
        <strain evidence="2">10192</strain>
    </source>
</reference>
<gene>
    <name evidence="2" type="ORF">IAC76_08510</name>
</gene>
<accession>A0A9D9DRD5</accession>
<organism evidence="2 3">
    <name type="scientific">Candidatus Scatousia excrementipullorum</name>
    <dbReference type="NCBI Taxonomy" id="2840936"/>
    <lineage>
        <taxon>Bacteria</taxon>
        <taxon>Candidatus Scatousia</taxon>
    </lineage>
</organism>
<feature type="region of interest" description="Disordered" evidence="1">
    <location>
        <begin position="1"/>
        <end position="20"/>
    </location>
</feature>
<evidence type="ECO:0000256" key="1">
    <source>
        <dbReference type="SAM" id="MobiDB-lite"/>
    </source>
</evidence>
<feature type="non-terminal residue" evidence="2">
    <location>
        <position position="158"/>
    </location>
</feature>
<dbReference type="Proteomes" id="UP000823632">
    <property type="component" value="Unassembled WGS sequence"/>
</dbReference>
<dbReference type="EMBL" id="JADIND010000193">
    <property type="protein sequence ID" value="MBO8431413.1"/>
    <property type="molecule type" value="Genomic_DNA"/>
</dbReference>
<name>A0A9D9DRD5_9BACT</name>